<dbReference type="EMBL" id="JACVXB010000001">
    <property type="protein sequence ID" value="MBD0831268.1"/>
    <property type="molecule type" value="Genomic_DNA"/>
</dbReference>
<feature type="signal peptide" evidence="1">
    <location>
        <begin position="1"/>
        <end position="26"/>
    </location>
</feature>
<feature type="chain" id="PRO_5035161289" evidence="1">
    <location>
        <begin position="27"/>
        <end position="213"/>
    </location>
</feature>
<name>A0A8J6U706_9FLAO</name>
<keyword evidence="3" id="KW-1185">Reference proteome</keyword>
<accession>A0A8J6U706</accession>
<evidence type="ECO:0000313" key="2">
    <source>
        <dbReference type="EMBL" id="MBD0831268.1"/>
    </source>
</evidence>
<gene>
    <name evidence="2" type="ORF">ICJ83_03895</name>
</gene>
<dbReference type="AlphaFoldDB" id="A0A8J6U706"/>
<protein>
    <submittedName>
        <fullName evidence="2">DUF3826 domain-containing protein</fullName>
    </submittedName>
</protein>
<dbReference type="Proteomes" id="UP000600588">
    <property type="component" value="Unassembled WGS sequence"/>
</dbReference>
<dbReference type="RefSeq" id="WP_188229032.1">
    <property type="nucleotide sequence ID" value="NZ_JACVXB010000001.1"/>
</dbReference>
<sequence length="213" mass="24626">MLNLNKNILSKIGLILIVLTSYSASSQTESLWDKASGWVNQININNDDTKTTVTSIITSHLTAVRNWHNSHSINDVPEGINPITGEELTELDRSIIVDSALPDEVHSELMNGLRKHLNQTQIDFILDQYTSNRVEETMKKYKDILFYLKSYEQTELIKNLKKAREMAIDFKNEAQISAIFEIYNTKNIAFLKRKGRNWDRLYKSYNDRIGTQK</sequence>
<dbReference type="Pfam" id="PF12875">
    <property type="entry name" value="DUF3826"/>
    <property type="match status" value="1"/>
</dbReference>
<comment type="caution">
    <text evidence="2">The sequence shown here is derived from an EMBL/GenBank/DDBJ whole genome shotgun (WGS) entry which is preliminary data.</text>
</comment>
<keyword evidence="1" id="KW-0732">Signal</keyword>
<dbReference type="InterPro" id="IPR024284">
    <property type="entry name" value="DUF3826"/>
</dbReference>
<evidence type="ECO:0000313" key="3">
    <source>
        <dbReference type="Proteomes" id="UP000600588"/>
    </source>
</evidence>
<reference evidence="2 3" key="1">
    <citation type="submission" date="2020-09" db="EMBL/GenBank/DDBJ databases">
        <title>TT11 complete genome.</title>
        <authorList>
            <person name="Wu Z."/>
        </authorList>
    </citation>
    <scope>NUCLEOTIDE SEQUENCE [LARGE SCALE GENOMIC DNA]</scope>
    <source>
        <strain evidence="2 3">TT11</strain>
    </source>
</reference>
<proteinExistence type="predicted"/>
<evidence type="ECO:0000256" key="1">
    <source>
        <dbReference type="SAM" id="SignalP"/>
    </source>
</evidence>
<organism evidence="2 3">
    <name type="scientific">Aestuariibaculum sediminum</name>
    <dbReference type="NCBI Taxonomy" id="2770637"/>
    <lineage>
        <taxon>Bacteria</taxon>
        <taxon>Pseudomonadati</taxon>
        <taxon>Bacteroidota</taxon>
        <taxon>Flavobacteriia</taxon>
        <taxon>Flavobacteriales</taxon>
        <taxon>Flavobacteriaceae</taxon>
    </lineage>
</organism>